<gene>
    <name evidence="4" type="ORF">METZ01_LOCUS217259</name>
</gene>
<dbReference type="SUPFAM" id="SSF51569">
    <property type="entry name" value="Aldolase"/>
    <property type="match status" value="1"/>
</dbReference>
<protein>
    <recommendedName>
        <fullName evidence="5">3-deoxy-7-phosphoheptulonate synthase</fullName>
    </recommendedName>
</protein>
<dbReference type="Gene3D" id="3.30.70.1140">
    <property type="entry name" value="Phospho-2-dehydro-3-deoxyheptonate aldolase, domain 1"/>
    <property type="match status" value="1"/>
</dbReference>
<accession>A0A382FP91</accession>
<reference evidence="4" key="1">
    <citation type="submission" date="2018-05" db="EMBL/GenBank/DDBJ databases">
        <authorList>
            <person name="Lanie J.A."/>
            <person name="Ng W.-L."/>
            <person name="Kazmierczak K.M."/>
            <person name="Andrzejewski T.M."/>
            <person name="Davidsen T.M."/>
            <person name="Wayne K.J."/>
            <person name="Tettelin H."/>
            <person name="Glass J.I."/>
            <person name="Rusch D."/>
            <person name="Podicherti R."/>
            <person name="Tsui H.-C.T."/>
            <person name="Winkler M.E."/>
        </authorList>
    </citation>
    <scope>NUCLEOTIDE SEQUENCE</scope>
</reference>
<organism evidence="4">
    <name type="scientific">marine metagenome</name>
    <dbReference type="NCBI Taxonomy" id="408172"/>
    <lineage>
        <taxon>unclassified sequences</taxon>
        <taxon>metagenomes</taxon>
        <taxon>ecological metagenomes</taxon>
    </lineage>
</organism>
<dbReference type="EMBL" id="UINC01050895">
    <property type="protein sequence ID" value="SVB64405.1"/>
    <property type="molecule type" value="Genomic_DNA"/>
</dbReference>
<feature type="domain" description="DAHP synthase ferredoxin-like" evidence="3">
    <location>
        <begin position="1"/>
        <end position="63"/>
    </location>
</feature>
<dbReference type="InterPro" id="IPR041071">
    <property type="entry name" value="DAHP_snth_FXD"/>
</dbReference>
<dbReference type="InterPro" id="IPR052899">
    <property type="entry name" value="Class-I_DAHP_synthase"/>
</dbReference>
<dbReference type="Gene3D" id="3.20.20.70">
    <property type="entry name" value="Aldolase class I"/>
    <property type="match status" value="1"/>
</dbReference>
<dbReference type="AlphaFoldDB" id="A0A382FP91"/>
<sequence length="162" mass="17406">MQEQATEEQIEKVTESLSALGFDIHRSTGSLRTVLGAIGGNRTFDQRLVEVMDGVSEVHRITEPYKLASRTFKSERTVVQIGDLRIGGDEVVVMAGPCSAETEEQVGTTAAAVKKAGASVLRGGAFKPRSSPYSFQGLGEDGLKMLRAAADDQEMKLVSEVM</sequence>
<name>A0A382FP91_9ZZZZ</name>
<feature type="domain" description="DAHP synthetase I/KDSA" evidence="2">
    <location>
        <begin position="83"/>
        <end position="162"/>
    </location>
</feature>
<dbReference type="InterPro" id="IPR006218">
    <property type="entry name" value="DAHP1/KDSA"/>
</dbReference>
<dbReference type="Pfam" id="PF18152">
    <property type="entry name" value="DAHP_snth_FXD"/>
    <property type="match status" value="1"/>
</dbReference>
<dbReference type="PANTHER" id="PTHR43018">
    <property type="entry name" value="PHOSPHO-2-DEHYDRO-3-DEOXYHEPTONATE ALDOLASE"/>
    <property type="match status" value="1"/>
</dbReference>
<evidence type="ECO:0000259" key="2">
    <source>
        <dbReference type="Pfam" id="PF00793"/>
    </source>
</evidence>
<dbReference type="InterPro" id="IPR013785">
    <property type="entry name" value="Aldolase_TIM"/>
</dbReference>
<dbReference type="PANTHER" id="PTHR43018:SF2">
    <property type="entry name" value="PHOSPHO-2-DEHYDRO-3-DEOXYHEPTONATE ALDOLASE"/>
    <property type="match status" value="1"/>
</dbReference>
<evidence type="ECO:0000256" key="1">
    <source>
        <dbReference type="ARBA" id="ARBA00022679"/>
    </source>
</evidence>
<dbReference type="Pfam" id="PF00793">
    <property type="entry name" value="DAHP_synth_1"/>
    <property type="match status" value="1"/>
</dbReference>
<dbReference type="GO" id="GO:0016740">
    <property type="term" value="F:transferase activity"/>
    <property type="evidence" value="ECO:0007669"/>
    <property type="project" value="UniProtKB-KW"/>
</dbReference>
<evidence type="ECO:0000259" key="3">
    <source>
        <dbReference type="Pfam" id="PF18152"/>
    </source>
</evidence>
<evidence type="ECO:0000313" key="4">
    <source>
        <dbReference type="EMBL" id="SVB64405.1"/>
    </source>
</evidence>
<feature type="non-terminal residue" evidence="4">
    <location>
        <position position="162"/>
    </location>
</feature>
<evidence type="ECO:0008006" key="5">
    <source>
        <dbReference type="Google" id="ProtNLM"/>
    </source>
</evidence>
<keyword evidence="1" id="KW-0808">Transferase</keyword>
<proteinExistence type="predicted"/>